<evidence type="ECO:0000256" key="2">
    <source>
        <dbReference type="ARBA" id="ARBA00022475"/>
    </source>
</evidence>
<dbReference type="SMART" id="SM00930">
    <property type="entry name" value="NIL"/>
    <property type="match status" value="1"/>
</dbReference>
<sequence>MIRLEHVSKTFTSKHGSVEALKDVSLTIEKGKIFGIIGYSGAGKSTLIRCMNLLERPSAGKVWVDGEDLMTLNAKQLREKRRKMGMIFQHFNLLRQRNVFDNVAFPLKHEKLSKQQVETKVNDLLALVGLADKKYAYPSQLSGGQKQRVAIARALACDPSVLLCDEATSALDPQITHSILALLKDINRKTGITIVIITHEMAVIKEICDEVAVMENGVIVETGSIVDIFAKPKEKMTQDFVNMAASVNRIYTLIEEGNPLTELKSGETMAMLRYNADNTSQALISKISREYGVDSNIIFGNIEVLKDKPIGSLVVVFSGSSVGITHAMQCLHEKGVEVEVIRSC</sequence>
<keyword evidence="2" id="KW-1003">Cell membrane</keyword>
<dbReference type="SUPFAM" id="SSF52540">
    <property type="entry name" value="P-loop containing nucleoside triphosphate hydrolases"/>
    <property type="match status" value="1"/>
</dbReference>
<dbReference type="Pfam" id="PF00005">
    <property type="entry name" value="ABC_tran"/>
    <property type="match status" value="1"/>
</dbReference>
<dbReference type="InterPro" id="IPR041701">
    <property type="entry name" value="MetN_ABC"/>
</dbReference>
<proteinExistence type="predicted"/>
<dbReference type="InterPro" id="IPR045865">
    <property type="entry name" value="ACT-like_dom_sf"/>
</dbReference>
<dbReference type="EMBL" id="JANGCH010000001">
    <property type="protein sequence ID" value="MCQ5120828.1"/>
    <property type="molecule type" value="Genomic_DNA"/>
</dbReference>
<dbReference type="InterPro" id="IPR003439">
    <property type="entry name" value="ABC_transporter-like_ATP-bd"/>
</dbReference>
<keyword evidence="10" id="KW-1185">Reference proteome</keyword>
<evidence type="ECO:0000256" key="3">
    <source>
        <dbReference type="ARBA" id="ARBA00022741"/>
    </source>
</evidence>
<comment type="caution">
    <text evidence="9">The sequence shown here is derived from an EMBL/GenBank/DDBJ whole genome shotgun (WGS) entry which is preliminary data.</text>
</comment>
<dbReference type="PANTHER" id="PTHR43166:SF30">
    <property type="entry name" value="METHIONINE IMPORT ATP-BINDING PROTEIN METN"/>
    <property type="match status" value="1"/>
</dbReference>
<dbReference type="InterPro" id="IPR027417">
    <property type="entry name" value="P-loop_NTPase"/>
</dbReference>
<evidence type="ECO:0000313" key="9">
    <source>
        <dbReference type="EMBL" id="MCQ5120828.1"/>
    </source>
</evidence>
<reference evidence="9 10" key="1">
    <citation type="submission" date="2022-06" db="EMBL/GenBank/DDBJ databases">
        <title>Isolation of gut microbiota from human fecal samples.</title>
        <authorList>
            <person name="Pamer E.G."/>
            <person name="Barat B."/>
            <person name="Waligurski E."/>
            <person name="Medina S."/>
            <person name="Paddock L."/>
            <person name="Mostad J."/>
        </authorList>
    </citation>
    <scope>NUCLEOTIDE SEQUENCE [LARGE SCALE GENOMIC DNA]</scope>
    <source>
        <strain evidence="9 10">DFI.6.1</strain>
    </source>
</reference>
<keyword evidence="1" id="KW-0813">Transport</keyword>
<evidence type="ECO:0000256" key="4">
    <source>
        <dbReference type="ARBA" id="ARBA00022840"/>
    </source>
</evidence>
<dbReference type="RefSeq" id="WP_102269763.1">
    <property type="nucleotide sequence ID" value="NZ_CALVCM010000017.1"/>
</dbReference>
<dbReference type="SMART" id="SM00382">
    <property type="entry name" value="AAA"/>
    <property type="match status" value="1"/>
</dbReference>
<dbReference type="GO" id="GO:0005524">
    <property type="term" value="F:ATP binding"/>
    <property type="evidence" value="ECO:0007669"/>
    <property type="project" value="UniProtKB-KW"/>
</dbReference>
<dbReference type="InterPro" id="IPR003593">
    <property type="entry name" value="AAA+_ATPase"/>
</dbReference>
<evidence type="ECO:0000259" key="8">
    <source>
        <dbReference type="PROSITE" id="PS50893"/>
    </source>
</evidence>
<dbReference type="InterPro" id="IPR017871">
    <property type="entry name" value="ABC_transporter-like_CS"/>
</dbReference>
<dbReference type="InterPro" id="IPR018449">
    <property type="entry name" value="NIL_domain"/>
</dbReference>
<dbReference type="InterPro" id="IPR050086">
    <property type="entry name" value="MetN_ABC_transporter-like"/>
</dbReference>
<dbReference type="Gene3D" id="3.30.70.260">
    <property type="match status" value="1"/>
</dbReference>
<dbReference type="CDD" id="cd03258">
    <property type="entry name" value="ABC_MetN_methionine_transporter"/>
    <property type="match status" value="1"/>
</dbReference>
<keyword evidence="7" id="KW-0472">Membrane</keyword>
<dbReference type="Pfam" id="PF09383">
    <property type="entry name" value="NIL"/>
    <property type="match status" value="1"/>
</dbReference>
<dbReference type="SUPFAM" id="SSF55021">
    <property type="entry name" value="ACT-like"/>
    <property type="match status" value="1"/>
</dbReference>
<dbReference type="Gene3D" id="3.40.50.300">
    <property type="entry name" value="P-loop containing nucleotide triphosphate hydrolases"/>
    <property type="match status" value="1"/>
</dbReference>
<keyword evidence="6" id="KW-0029">Amino-acid transport</keyword>
<keyword evidence="4 9" id="KW-0067">ATP-binding</keyword>
<dbReference type="PROSITE" id="PS00211">
    <property type="entry name" value="ABC_TRANSPORTER_1"/>
    <property type="match status" value="1"/>
</dbReference>
<evidence type="ECO:0000256" key="5">
    <source>
        <dbReference type="ARBA" id="ARBA00022967"/>
    </source>
</evidence>
<dbReference type="PROSITE" id="PS50893">
    <property type="entry name" value="ABC_TRANSPORTER_2"/>
    <property type="match status" value="1"/>
</dbReference>
<keyword evidence="5" id="KW-1278">Translocase</keyword>
<evidence type="ECO:0000256" key="6">
    <source>
        <dbReference type="ARBA" id="ARBA00022970"/>
    </source>
</evidence>
<accession>A0ABT1SHY9</accession>
<protein>
    <submittedName>
        <fullName evidence="9">Methionine ABC transporter ATP-binding protein</fullName>
    </submittedName>
</protein>
<evidence type="ECO:0000313" key="10">
    <source>
        <dbReference type="Proteomes" id="UP001524435"/>
    </source>
</evidence>
<evidence type="ECO:0000256" key="1">
    <source>
        <dbReference type="ARBA" id="ARBA00022448"/>
    </source>
</evidence>
<evidence type="ECO:0000256" key="7">
    <source>
        <dbReference type="ARBA" id="ARBA00023136"/>
    </source>
</evidence>
<name>A0ABT1SHY9_9FIRM</name>
<dbReference type="Proteomes" id="UP001524435">
    <property type="component" value="Unassembled WGS sequence"/>
</dbReference>
<feature type="domain" description="ABC transporter" evidence="8">
    <location>
        <begin position="2"/>
        <end position="241"/>
    </location>
</feature>
<organism evidence="9 10">
    <name type="scientific">Massilicoli timonensis</name>
    <dbReference type="NCBI Taxonomy" id="2015901"/>
    <lineage>
        <taxon>Bacteria</taxon>
        <taxon>Bacillati</taxon>
        <taxon>Bacillota</taxon>
        <taxon>Erysipelotrichia</taxon>
        <taxon>Erysipelotrichales</taxon>
        <taxon>Erysipelotrichaceae</taxon>
        <taxon>Massilicoli</taxon>
    </lineage>
</organism>
<dbReference type="PANTHER" id="PTHR43166">
    <property type="entry name" value="AMINO ACID IMPORT ATP-BINDING PROTEIN"/>
    <property type="match status" value="1"/>
</dbReference>
<keyword evidence="3" id="KW-0547">Nucleotide-binding</keyword>
<gene>
    <name evidence="9" type="ORF">NE663_00965</name>
</gene>